<evidence type="ECO:0000313" key="4">
    <source>
        <dbReference type="EMBL" id="CAI0448918.1"/>
    </source>
</evidence>
<feature type="transmembrane region" description="Helical" evidence="3">
    <location>
        <begin position="456"/>
        <end position="477"/>
    </location>
</feature>
<dbReference type="InterPro" id="IPR023201">
    <property type="entry name" value="SecY_dom_sf"/>
</dbReference>
<gene>
    <name evidence="4" type="ORF">LITE_LOCUS29984</name>
    <name evidence="5" type="ORF">LITE_LOCUS30144</name>
</gene>
<dbReference type="EMBL" id="CAMGYJ010000007">
    <property type="protein sequence ID" value="CAI0449364.1"/>
    <property type="molecule type" value="Genomic_DNA"/>
</dbReference>
<dbReference type="Pfam" id="PF00344">
    <property type="entry name" value="SecY"/>
    <property type="match status" value="1"/>
</dbReference>
<feature type="transmembrane region" description="Helical" evidence="3">
    <location>
        <begin position="213"/>
        <end position="235"/>
    </location>
</feature>
<evidence type="ECO:0008006" key="7">
    <source>
        <dbReference type="Google" id="ProtNLM"/>
    </source>
</evidence>
<keyword evidence="3" id="KW-0812">Transmembrane</keyword>
<protein>
    <recommendedName>
        <fullName evidence="7">Preprotein translocase subunit SCY2, chloroplastic</fullName>
    </recommendedName>
</protein>
<dbReference type="AlphaFoldDB" id="A0AAV0MRH0"/>
<evidence type="ECO:0000313" key="5">
    <source>
        <dbReference type="EMBL" id="CAI0449364.1"/>
    </source>
</evidence>
<feature type="transmembrane region" description="Helical" evidence="3">
    <location>
        <begin position="540"/>
        <end position="558"/>
    </location>
</feature>
<proteinExistence type="inferred from homology"/>
<comment type="subcellular location">
    <subcellularLocation>
        <location evidence="1">Plastid</location>
        <location evidence="1">Chloroplast thylakoid membrane</location>
        <topology evidence="1">Multi-pass membrane protein</topology>
    </subcellularLocation>
</comment>
<keyword evidence="6" id="KW-1185">Reference proteome</keyword>
<feature type="transmembrane region" description="Helical" evidence="3">
    <location>
        <begin position="161"/>
        <end position="179"/>
    </location>
</feature>
<keyword evidence="3" id="KW-0472">Membrane</keyword>
<feature type="transmembrane region" description="Helical" evidence="3">
    <location>
        <begin position="289"/>
        <end position="308"/>
    </location>
</feature>
<organism evidence="5 6">
    <name type="scientific">Linum tenue</name>
    <dbReference type="NCBI Taxonomy" id="586396"/>
    <lineage>
        <taxon>Eukaryota</taxon>
        <taxon>Viridiplantae</taxon>
        <taxon>Streptophyta</taxon>
        <taxon>Embryophyta</taxon>
        <taxon>Tracheophyta</taxon>
        <taxon>Spermatophyta</taxon>
        <taxon>Magnoliopsida</taxon>
        <taxon>eudicotyledons</taxon>
        <taxon>Gunneridae</taxon>
        <taxon>Pentapetalae</taxon>
        <taxon>rosids</taxon>
        <taxon>fabids</taxon>
        <taxon>Malpighiales</taxon>
        <taxon>Linaceae</taxon>
        <taxon>Linum</taxon>
    </lineage>
</organism>
<name>A0AAV0MRH0_9ROSI</name>
<reference evidence="5" key="1">
    <citation type="submission" date="2022-08" db="EMBL/GenBank/DDBJ databases">
        <authorList>
            <person name="Gutierrez-Valencia J."/>
        </authorList>
    </citation>
    <scope>NUCLEOTIDE SEQUENCE</scope>
</reference>
<dbReference type="GO" id="GO:0009535">
    <property type="term" value="C:chloroplast thylakoid membrane"/>
    <property type="evidence" value="ECO:0007669"/>
    <property type="project" value="UniProtKB-SubCell"/>
</dbReference>
<evidence type="ECO:0000256" key="2">
    <source>
        <dbReference type="RuleBase" id="RU004349"/>
    </source>
</evidence>
<dbReference type="EMBL" id="CAMGYJ010000007">
    <property type="protein sequence ID" value="CAI0448918.1"/>
    <property type="molecule type" value="Genomic_DNA"/>
</dbReference>
<feature type="transmembrane region" description="Helical" evidence="3">
    <location>
        <begin position="514"/>
        <end position="534"/>
    </location>
</feature>
<dbReference type="InterPro" id="IPR002208">
    <property type="entry name" value="SecY/SEC61-alpha"/>
</dbReference>
<evidence type="ECO:0000256" key="3">
    <source>
        <dbReference type="SAM" id="Phobius"/>
    </source>
</evidence>
<dbReference type="GO" id="GO:0015031">
    <property type="term" value="P:protein transport"/>
    <property type="evidence" value="ECO:0007669"/>
    <property type="project" value="InterPro"/>
</dbReference>
<dbReference type="SUPFAM" id="SSF103491">
    <property type="entry name" value="Preprotein translocase SecY subunit"/>
    <property type="match status" value="1"/>
</dbReference>
<feature type="transmembrane region" description="Helical" evidence="3">
    <location>
        <begin position="315"/>
        <end position="333"/>
    </location>
</feature>
<dbReference type="PANTHER" id="PTHR10906">
    <property type="entry name" value="SECY/SEC61-ALPHA FAMILY MEMBER"/>
    <property type="match status" value="1"/>
</dbReference>
<evidence type="ECO:0000313" key="6">
    <source>
        <dbReference type="Proteomes" id="UP001154282"/>
    </source>
</evidence>
<dbReference type="PRINTS" id="PR00303">
    <property type="entry name" value="SECYTRNLCASE"/>
</dbReference>
<evidence type="ECO:0000256" key="1">
    <source>
        <dbReference type="ARBA" id="ARBA00004454"/>
    </source>
</evidence>
<accession>A0AAV0MRH0</accession>
<dbReference type="Proteomes" id="UP001154282">
    <property type="component" value="Unassembled WGS sequence"/>
</dbReference>
<comment type="similarity">
    <text evidence="2">Belongs to the SecY/SEC61-alpha family.</text>
</comment>
<feature type="transmembrane region" description="Helical" evidence="3">
    <location>
        <begin position="353"/>
        <end position="371"/>
    </location>
</feature>
<dbReference type="Gene3D" id="1.10.3370.10">
    <property type="entry name" value="SecY subunit domain"/>
    <property type="match status" value="1"/>
</dbReference>
<sequence>MTAPRTPPFMETTLRFTPQHFGSRPIQLRDKLGKENFWLCSRPSKLQVSRKGHTLDSAAHPLLSVSRPILSRSRRQFSVNSADKLRSDMVNAEPASVIEVVSPRQDDGDSRSSSTDLVDDDVVLLPQAKMFRNRFLNFVRISSVINDAAGAFFKSEIRRRLFVTAALIVVSRIGYYIPLPGFDRRLIPRDYLSFVSGSVDELGDLTAELKLSFFQLGISPQILASILMQVLCHVLPSLIKLRKEGLDGHEKIKRYIWWISLGFATLEAVVVACYSLPYSVYAASSRFKHVMLTSLLLVCGAMTVTWICDTISESGFGQGSSLIICVGILTGYTDTLHKMLSQLSGSAHTWLPYVFGLLGVFTVVTMWAVVVTEGCRKIKLQYYGFKLASAARDDSAITEVEPYVLFNINPSGMQPLLTTTYLLAIPSIIAGILGSPFWEHVKEILNPRSSVGAEPWVYYTIYAFLVFLFNIFDIANLPKEIADYLNKMGARIPNIKPGKATIEYLTKIQASTRFWGGLLLSMLATMSSILDHYLRSINEGFAIGFTSVLIIVGSIIELRRSYQAYNVMPSLSKALRRYGV</sequence>
<keyword evidence="3" id="KW-1133">Transmembrane helix</keyword>
<feature type="transmembrane region" description="Helical" evidence="3">
    <location>
        <begin position="255"/>
        <end position="277"/>
    </location>
</feature>
<comment type="caution">
    <text evidence="5">The sequence shown here is derived from an EMBL/GenBank/DDBJ whole genome shotgun (WGS) entry which is preliminary data.</text>
</comment>
<feature type="transmembrane region" description="Helical" evidence="3">
    <location>
        <begin position="416"/>
        <end position="436"/>
    </location>
</feature>